<sequence length="132" mass="14464">MNSYCDDSALIPSKCSTHDCGNGVAIEYPFWYMDVNSSDEVSSAIGCLEFSTNQSYVSMTENQINDVYWIGNCEEKVVATVMRTEITTNGLISEFGGAMNKGFMLDWRTVKGCGSCEDSGGFCGVQQDGRRV</sequence>
<name>A0A6A6L696_HEVBR</name>
<dbReference type="EMBL" id="JAAGAX010000013">
    <property type="protein sequence ID" value="KAF2295586.1"/>
    <property type="molecule type" value="Genomic_DNA"/>
</dbReference>
<reference evidence="3 4" key="1">
    <citation type="journal article" date="2020" name="Mol. Plant">
        <title>The Chromosome-Based Rubber Tree Genome Provides New Insights into Spurge Genome Evolution and Rubber Biosynthesis.</title>
        <authorList>
            <person name="Liu J."/>
            <person name="Shi C."/>
            <person name="Shi C.C."/>
            <person name="Li W."/>
            <person name="Zhang Q.J."/>
            <person name="Zhang Y."/>
            <person name="Li K."/>
            <person name="Lu H.F."/>
            <person name="Shi C."/>
            <person name="Zhu S.T."/>
            <person name="Xiao Z.Y."/>
            <person name="Nan H."/>
            <person name="Yue Y."/>
            <person name="Zhu X.G."/>
            <person name="Wu Y."/>
            <person name="Hong X.N."/>
            <person name="Fan G.Y."/>
            <person name="Tong Y."/>
            <person name="Zhang D."/>
            <person name="Mao C.L."/>
            <person name="Liu Y.L."/>
            <person name="Hao S.J."/>
            <person name="Liu W.Q."/>
            <person name="Lv M.Q."/>
            <person name="Zhang H.B."/>
            <person name="Liu Y."/>
            <person name="Hu-Tang G.R."/>
            <person name="Wang J.P."/>
            <person name="Wang J.H."/>
            <person name="Sun Y.H."/>
            <person name="Ni S.B."/>
            <person name="Chen W.B."/>
            <person name="Zhang X.C."/>
            <person name="Jiao Y.N."/>
            <person name="Eichler E.E."/>
            <person name="Li G.H."/>
            <person name="Liu X."/>
            <person name="Gao L.Z."/>
        </authorList>
    </citation>
    <scope>NUCLEOTIDE SEQUENCE [LARGE SCALE GENOMIC DNA]</scope>
    <source>
        <strain evidence="4">cv. GT1</strain>
        <tissue evidence="3">Leaf</tissue>
    </source>
</reference>
<keyword evidence="1" id="KW-0325">Glycoprotein</keyword>
<organism evidence="3 4">
    <name type="scientific">Hevea brasiliensis</name>
    <name type="common">Para rubber tree</name>
    <name type="synonym">Siphonia brasiliensis</name>
    <dbReference type="NCBI Taxonomy" id="3981"/>
    <lineage>
        <taxon>Eukaryota</taxon>
        <taxon>Viridiplantae</taxon>
        <taxon>Streptophyta</taxon>
        <taxon>Embryophyta</taxon>
        <taxon>Tracheophyta</taxon>
        <taxon>Spermatophyta</taxon>
        <taxon>Magnoliopsida</taxon>
        <taxon>eudicotyledons</taxon>
        <taxon>Gunneridae</taxon>
        <taxon>Pentapetalae</taxon>
        <taxon>rosids</taxon>
        <taxon>fabids</taxon>
        <taxon>Malpighiales</taxon>
        <taxon>Euphorbiaceae</taxon>
        <taxon>Crotonoideae</taxon>
        <taxon>Micrandreae</taxon>
        <taxon>Hevea</taxon>
    </lineage>
</organism>
<evidence type="ECO:0000313" key="4">
    <source>
        <dbReference type="Proteomes" id="UP000467840"/>
    </source>
</evidence>
<keyword evidence="4" id="KW-1185">Reference proteome</keyword>
<dbReference type="Proteomes" id="UP000467840">
    <property type="component" value="Chromosome 7"/>
</dbReference>
<proteinExistence type="predicted"/>
<dbReference type="Pfam" id="PF14380">
    <property type="entry name" value="WAK_assoc"/>
    <property type="match status" value="1"/>
</dbReference>
<evidence type="ECO:0000313" key="3">
    <source>
        <dbReference type="EMBL" id="KAF2295586.1"/>
    </source>
</evidence>
<comment type="caution">
    <text evidence="3">The sequence shown here is derived from an EMBL/GenBank/DDBJ whole genome shotgun (WGS) entry which is preliminary data.</text>
</comment>
<evidence type="ECO:0000259" key="2">
    <source>
        <dbReference type="Pfam" id="PF14380"/>
    </source>
</evidence>
<accession>A0A6A6L696</accession>
<gene>
    <name evidence="3" type="ORF">GH714_033239</name>
</gene>
<evidence type="ECO:0000256" key="1">
    <source>
        <dbReference type="ARBA" id="ARBA00023180"/>
    </source>
</evidence>
<dbReference type="AlphaFoldDB" id="A0A6A6L696"/>
<protein>
    <recommendedName>
        <fullName evidence="2">Wall-associated receptor kinase C-terminal domain-containing protein</fullName>
    </recommendedName>
</protein>
<feature type="domain" description="Wall-associated receptor kinase C-terminal" evidence="2">
    <location>
        <begin position="47"/>
        <end position="129"/>
    </location>
</feature>
<dbReference type="InterPro" id="IPR032872">
    <property type="entry name" value="WAK_assoc_C"/>
</dbReference>